<dbReference type="Gene3D" id="3.10.310.10">
    <property type="entry name" value="Diaminopimelate Epimerase, Chain A, domain 1"/>
    <property type="match status" value="2"/>
</dbReference>
<dbReference type="PANTHER" id="PTHR13774">
    <property type="entry name" value="PHENAZINE BIOSYNTHESIS PROTEIN"/>
    <property type="match status" value="1"/>
</dbReference>
<name>A0A402BC08_9CHLR</name>
<protein>
    <submittedName>
        <fullName evidence="3">Isomerase</fullName>
    </submittedName>
</protein>
<evidence type="ECO:0000256" key="2">
    <source>
        <dbReference type="ARBA" id="ARBA00023235"/>
    </source>
</evidence>
<evidence type="ECO:0000313" key="3">
    <source>
        <dbReference type="EMBL" id="GCE28832.1"/>
    </source>
</evidence>
<evidence type="ECO:0000256" key="1">
    <source>
        <dbReference type="ARBA" id="ARBA00008270"/>
    </source>
</evidence>
<sequence>MSLPLFHVDAFTRTPFAGNAAAVCVLDGPREDDWLLQVAREMNLAATAFLSPESDGYRLRWFTFKTELELCGHGTLASAHTLWEQGLLAPEAEAHFYTRGGLLTARRAGDWIELNFPAKPGQDVAEPMPILAQSLGVTPQRVVKSQLDYLVQLESEAAVRSLQPDFGLLATIPARGVIVTAAASDAAAEYDFVSRFFCPSVGINEDPVTGSAHCALSPFWSQQLGRESLTGYQASTRGGIVRVTLDGERVHLGGQAITILSGQLHSV</sequence>
<dbReference type="OrthoDB" id="9788221at2"/>
<dbReference type="Pfam" id="PF02567">
    <property type="entry name" value="PhzC-PhzF"/>
    <property type="match status" value="1"/>
</dbReference>
<dbReference type="NCBIfam" id="TIGR00654">
    <property type="entry name" value="PhzF_family"/>
    <property type="match status" value="1"/>
</dbReference>
<comment type="similarity">
    <text evidence="1">Belongs to the PhzF family.</text>
</comment>
<dbReference type="AlphaFoldDB" id="A0A402BC08"/>
<dbReference type="GO" id="GO:0016853">
    <property type="term" value="F:isomerase activity"/>
    <property type="evidence" value="ECO:0007669"/>
    <property type="project" value="UniProtKB-KW"/>
</dbReference>
<gene>
    <name evidence="3" type="ORF">KDA_43160</name>
</gene>
<proteinExistence type="inferred from homology"/>
<dbReference type="Proteomes" id="UP000287171">
    <property type="component" value="Unassembled WGS sequence"/>
</dbReference>
<dbReference type="PANTHER" id="PTHR13774:SF17">
    <property type="entry name" value="PHENAZINE BIOSYNTHESIS-LIKE DOMAIN-CONTAINING PROTEIN"/>
    <property type="match status" value="1"/>
</dbReference>
<evidence type="ECO:0000313" key="4">
    <source>
        <dbReference type="Proteomes" id="UP000287171"/>
    </source>
</evidence>
<reference evidence="4" key="1">
    <citation type="submission" date="2018-12" db="EMBL/GenBank/DDBJ databases">
        <title>Tengunoibacter tsumagoiensis gen. nov., sp. nov., Dictyobacter kobayashii sp. nov., D. alpinus sp. nov., and D. joshuensis sp. nov. and description of Dictyobacteraceae fam. nov. within the order Ktedonobacterales isolated from Tengu-no-mugimeshi.</title>
        <authorList>
            <person name="Wang C.M."/>
            <person name="Zheng Y."/>
            <person name="Sakai Y."/>
            <person name="Toyoda A."/>
            <person name="Minakuchi Y."/>
            <person name="Abe K."/>
            <person name="Yokota A."/>
            <person name="Yabe S."/>
        </authorList>
    </citation>
    <scope>NUCLEOTIDE SEQUENCE [LARGE SCALE GENOMIC DNA]</scope>
    <source>
        <strain evidence="4">Uno16</strain>
    </source>
</reference>
<dbReference type="RefSeq" id="WP_126629005.1">
    <property type="nucleotide sequence ID" value="NZ_BIFT01000001.1"/>
</dbReference>
<keyword evidence="2 3" id="KW-0413">Isomerase</keyword>
<keyword evidence="4" id="KW-1185">Reference proteome</keyword>
<comment type="caution">
    <text evidence="3">The sequence shown here is derived from an EMBL/GenBank/DDBJ whole genome shotgun (WGS) entry which is preliminary data.</text>
</comment>
<dbReference type="SUPFAM" id="SSF54506">
    <property type="entry name" value="Diaminopimelate epimerase-like"/>
    <property type="match status" value="1"/>
</dbReference>
<dbReference type="PIRSF" id="PIRSF016184">
    <property type="entry name" value="PhzC_PhzF"/>
    <property type="match status" value="1"/>
</dbReference>
<accession>A0A402BC08</accession>
<dbReference type="GO" id="GO:0005737">
    <property type="term" value="C:cytoplasm"/>
    <property type="evidence" value="ECO:0007669"/>
    <property type="project" value="TreeGrafter"/>
</dbReference>
<organism evidence="3 4">
    <name type="scientific">Dictyobacter alpinus</name>
    <dbReference type="NCBI Taxonomy" id="2014873"/>
    <lineage>
        <taxon>Bacteria</taxon>
        <taxon>Bacillati</taxon>
        <taxon>Chloroflexota</taxon>
        <taxon>Ktedonobacteria</taxon>
        <taxon>Ktedonobacterales</taxon>
        <taxon>Dictyobacteraceae</taxon>
        <taxon>Dictyobacter</taxon>
    </lineage>
</organism>
<dbReference type="InterPro" id="IPR003719">
    <property type="entry name" value="Phenazine_PhzF-like"/>
</dbReference>
<dbReference type="EMBL" id="BIFT01000001">
    <property type="protein sequence ID" value="GCE28832.1"/>
    <property type="molecule type" value="Genomic_DNA"/>
</dbReference>